<proteinExistence type="predicted"/>
<accession>A0A2U1ZVS3</accession>
<dbReference type="AlphaFoldDB" id="A0A2U1ZVS3"/>
<sequence length="255" mass="28328">MSRTSRLLGATLGLALAGTLVVAPSQALESGYYSTTYDDVLYRHDHAAEAPNTLVASFEEWAAAGFPAPLPAPVEYVKYPWDSDVYAVHYYGPEREDWVWVYLDGQRWAKAGYPTPRAAGWRAYSTFVKVASSDEIFVGDLYSTPWHKLTPGEWRDAGSPAPEVWATTGFYRYPWSSAIGHLTDTTTGEGYRLLYPEWLGYGSPTPKTVTHVIGEVVWKKPGSATLYLDSPITGDGFRLTYEQWTALGRPAPVTR</sequence>
<feature type="signal peptide" evidence="1">
    <location>
        <begin position="1"/>
        <end position="27"/>
    </location>
</feature>
<organism evidence="2 3">
    <name type="scientific">Serinibacter arcticus</name>
    <dbReference type="NCBI Taxonomy" id="1655435"/>
    <lineage>
        <taxon>Bacteria</taxon>
        <taxon>Bacillati</taxon>
        <taxon>Actinomycetota</taxon>
        <taxon>Actinomycetes</taxon>
        <taxon>Micrococcales</taxon>
        <taxon>Beutenbergiaceae</taxon>
        <taxon>Serinibacter</taxon>
    </lineage>
</organism>
<evidence type="ECO:0000313" key="2">
    <source>
        <dbReference type="EMBL" id="PWD51043.1"/>
    </source>
</evidence>
<protein>
    <recommendedName>
        <fullName evidence="4">Secreted protein</fullName>
    </recommendedName>
</protein>
<keyword evidence="1" id="KW-0732">Signal</keyword>
<evidence type="ECO:0000313" key="3">
    <source>
        <dbReference type="Proteomes" id="UP000245166"/>
    </source>
</evidence>
<dbReference type="RefSeq" id="WP_109229424.1">
    <property type="nucleotide sequence ID" value="NZ_PYHR01000002.1"/>
</dbReference>
<feature type="chain" id="PRO_5015483678" description="Secreted protein" evidence="1">
    <location>
        <begin position="28"/>
        <end position="255"/>
    </location>
</feature>
<comment type="caution">
    <text evidence="2">The sequence shown here is derived from an EMBL/GenBank/DDBJ whole genome shotgun (WGS) entry which is preliminary data.</text>
</comment>
<keyword evidence="3" id="KW-1185">Reference proteome</keyword>
<evidence type="ECO:0008006" key="4">
    <source>
        <dbReference type="Google" id="ProtNLM"/>
    </source>
</evidence>
<gene>
    <name evidence="2" type="ORF">C8046_10680</name>
</gene>
<dbReference type="OrthoDB" id="5123024at2"/>
<dbReference type="EMBL" id="PYHR01000002">
    <property type="protein sequence ID" value="PWD51043.1"/>
    <property type="molecule type" value="Genomic_DNA"/>
</dbReference>
<name>A0A2U1ZVS3_9MICO</name>
<evidence type="ECO:0000256" key="1">
    <source>
        <dbReference type="SAM" id="SignalP"/>
    </source>
</evidence>
<dbReference type="Proteomes" id="UP000245166">
    <property type="component" value="Unassembled WGS sequence"/>
</dbReference>
<reference evidence="2 3" key="1">
    <citation type="submission" date="2018-03" db="EMBL/GenBank/DDBJ databases">
        <title>Genome assembly of novel Miniimonas species PCH200.</title>
        <authorList>
            <person name="Thakur V."/>
            <person name="Kumar V."/>
            <person name="Singh D."/>
        </authorList>
    </citation>
    <scope>NUCLEOTIDE SEQUENCE [LARGE SCALE GENOMIC DNA]</scope>
    <source>
        <strain evidence="2 3">PCH200</strain>
    </source>
</reference>